<gene>
    <name evidence="8" type="ORF">EHV10_02545</name>
</gene>
<dbReference type="InterPro" id="IPR002528">
    <property type="entry name" value="MATE_fam"/>
</dbReference>
<feature type="transmembrane region" description="Helical" evidence="7">
    <location>
        <begin position="328"/>
        <end position="352"/>
    </location>
</feature>
<comment type="subcellular location">
    <subcellularLocation>
        <location evidence="1">Cell membrane</location>
        <topology evidence="1">Multi-pass membrane protein</topology>
    </subcellularLocation>
</comment>
<dbReference type="GO" id="GO:0005886">
    <property type="term" value="C:plasma membrane"/>
    <property type="evidence" value="ECO:0007669"/>
    <property type="project" value="UniProtKB-SubCell"/>
</dbReference>
<evidence type="ECO:0000313" key="8">
    <source>
        <dbReference type="EMBL" id="RRJ26910.1"/>
    </source>
</evidence>
<name>A0A3P3R2N8_9FIRM</name>
<organism evidence="8 9">
    <name type="scientific">Lachnoanaerobaculum gingivalis</name>
    <dbReference type="NCBI Taxonomy" id="2490855"/>
    <lineage>
        <taxon>Bacteria</taxon>
        <taxon>Bacillati</taxon>
        <taxon>Bacillota</taxon>
        <taxon>Clostridia</taxon>
        <taxon>Lachnospirales</taxon>
        <taxon>Lachnospiraceae</taxon>
        <taxon>Lachnoanaerobaculum</taxon>
    </lineage>
</organism>
<accession>A0A3P3R2N8</accession>
<dbReference type="InterPro" id="IPR048279">
    <property type="entry name" value="MdtK-like"/>
</dbReference>
<evidence type="ECO:0000256" key="7">
    <source>
        <dbReference type="SAM" id="Phobius"/>
    </source>
</evidence>
<evidence type="ECO:0000256" key="1">
    <source>
        <dbReference type="ARBA" id="ARBA00004651"/>
    </source>
</evidence>
<proteinExistence type="predicted"/>
<keyword evidence="2" id="KW-0813">Transport</keyword>
<dbReference type="EMBL" id="RRCO01000001">
    <property type="protein sequence ID" value="RRJ26910.1"/>
    <property type="molecule type" value="Genomic_DNA"/>
</dbReference>
<dbReference type="GO" id="GO:0042910">
    <property type="term" value="F:xenobiotic transmembrane transporter activity"/>
    <property type="evidence" value="ECO:0007669"/>
    <property type="project" value="InterPro"/>
</dbReference>
<dbReference type="Pfam" id="PF01554">
    <property type="entry name" value="MatE"/>
    <property type="match status" value="2"/>
</dbReference>
<dbReference type="OrthoDB" id="385629at2"/>
<feature type="transmembrane region" description="Helical" evidence="7">
    <location>
        <begin position="203"/>
        <end position="221"/>
    </location>
</feature>
<feature type="transmembrane region" description="Helical" evidence="7">
    <location>
        <begin position="177"/>
        <end position="197"/>
    </location>
</feature>
<feature type="transmembrane region" description="Helical" evidence="7">
    <location>
        <begin position="21"/>
        <end position="39"/>
    </location>
</feature>
<feature type="transmembrane region" description="Helical" evidence="7">
    <location>
        <begin position="106"/>
        <end position="126"/>
    </location>
</feature>
<dbReference type="PIRSF" id="PIRSF006603">
    <property type="entry name" value="DinF"/>
    <property type="match status" value="1"/>
</dbReference>
<dbReference type="GO" id="GO:0015297">
    <property type="term" value="F:antiporter activity"/>
    <property type="evidence" value="ECO:0007669"/>
    <property type="project" value="InterPro"/>
</dbReference>
<evidence type="ECO:0000256" key="2">
    <source>
        <dbReference type="ARBA" id="ARBA00022448"/>
    </source>
</evidence>
<feature type="transmembrane region" description="Helical" evidence="7">
    <location>
        <begin position="398"/>
        <end position="416"/>
    </location>
</feature>
<keyword evidence="6 7" id="KW-0472">Membrane</keyword>
<sequence length="459" mass="50259">MSESIKCSRDEAFRERSLNGDMLALVIYTGMPLAIYQGLSQLFKIFDTIMAAHINAESVSAVAYLSQLIALLSAISGGLSVSAGIKISSAFGEGDYDMVKKRVSTVYLTAAVFAVLMLAVFIPLTIPFLKLAATPDILIKAGASYFSIEILTMAVSFINNIYIAVERSRGNTSRILWLNMLVLVSKLILTAIFVYIFNGGLHMIAIATLLSQSMLLIFAIYNSLEKKSIFSFDLKFVSFRKNVVNDMYLLSIPVVAEKIFFSLGKTLINSMSTVYGALMVGALGVSNTLGGITTSPQNGFQDGSSAIISQNFGAGKYRRVLSAFYNTAFVNTVMGFIICILTLLGLDFLSNIFAGGDINFAKMIREVYRYEAIGSLFLGVNAAVMSLLYGLGRTKITMILNISRVFVFRIPVLYFLQNFTNLKDASIGIVMMVSNVSITVMSVVVICFVIKNYKNKYLL</sequence>
<feature type="transmembrane region" description="Helical" evidence="7">
    <location>
        <begin position="146"/>
        <end position="165"/>
    </location>
</feature>
<feature type="transmembrane region" description="Helical" evidence="7">
    <location>
        <begin position="428"/>
        <end position="450"/>
    </location>
</feature>
<feature type="transmembrane region" description="Helical" evidence="7">
    <location>
        <begin position="372"/>
        <end position="391"/>
    </location>
</feature>
<evidence type="ECO:0000256" key="6">
    <source>
        <dbReference type="ARBA" id="ARBA00023136"/>
    </source>
</evidence>
<reference evidence="8 9" key="1">
    <citation type="submission" date="2018-11" db="EMBL/GenBank/DDBJ databases">
        <title>Genome sequencing of Lachnoanaerobaculum sp. KCOM 2030 (= ChDC B114).</title>
        <authorList>
            <person name="Kook J.-K."/>
            <person name="Park S.-N."/>
            <person name="Lim Y.K."/>
        </authorList>
    </citation>
    <scope>NUCLEOTIDE SEQUENCE [LARGE SCALE GENOMIC DNA]</scope>
    <source>
        <strain evidence="8 9">KCOM 2030</strain>
    </source>
</reference>
<evidence type="ECO:0000256" key="4">
    <source>
        <dbReference type="ARBA" id="ARBA00022692"/>
    </source>
</evidence>
<comment type="caution">
    <text evidence="8">The sequence shown here is derived from an EMBL/GenBank/DDBJ whole genome shotgun (WGS) entry which is preliminary data.</text>
</comment>
<keyword evidence="5 7" id="KW-1133">Transmembrane helix</keyword>
<dbReference type="Proteomes" id="UP000272490">
    <property type="component" value="Unassembled WGS sequence"/>
</dbReference>
<feature type="transmembrane region" description="Helical" evidence="7">
    <location>
        <begin position="59"/>
        <end position="85"/>
    </location>
</feature>
<evidence type="ECO:0000256" key="3">
    <source>
        <dbReference type="ARBA" id="ARBA00022475"/>
    </source>
</evidence>
<protein>
    <submittedName>
        <fullName evidence="8">MATE family efflux transporter</fullName>
    </submittedName>
</protein>
<keyword evidence="9" id="KW-1185">Reference proteome</keyword>
<evidence type="ECO:0000313" key="9">
    <source>
        <dbReference type="Proteomes" id="UP000272490"/>
    </source>
</evidence>
<evidence type="ECO:0000256" key="5">
    <source>
        <dbReference type="ARBA" id="ARBA00022989"/>
    </source>
</evidence>
<keyword evidence="4 7" id="KW-0812">Transmembrane</keyword>
<dbReference type="CDD" id="cd13138">
    <property type="entry name" value="MATE_yoeA_like"/>
    <property type="match status" value="1"/>
</dbReference>
<dbReference type="AlphaFoldDB" id="A0A3P3R2N8"/>
<dbReference type="PANTHER" id="PTHR43549:SF2">
    <property type="entry name" value="MULTIDRUG RESISTANCE PROTEIN NORM-RELATED"/>
    <property type="match status" value="1"/>
</dbReference>
<dbReference type="InterPro" id="IPR052031">
    <property type="entry name" value="Membrane_Transporter-Flippase"/>
</dbReference>
<dbReference type="RefSeq" id="WP_128673270.1">
    <property type="nucleotide sequence ID" value="NZ_RRCO01000001.1"/>
</dbReference>
<dbReference type="PANTHER" id="PTHR43549">
    <property type="entry name" value="MULTIDRUG RESISTANCE PROTEIN YPNP-RELATED"/>
    <property type="match status" value="1"/>
</dbReference>
<keyword evidence="3" id="KW-1003">Cell membrane</keyword>